<evidence type="ECO:0000313" key="1">
    <source>
        <dbReference type="EMBL" id="EMI55246.1"/>
    </source>
</evidence>
<comment type="caution">
    <text evidence="1">The sequence shown here is derived from an EMBL/GenBank/DDBJ whole genome shotgun (WGS) entry which is preliminary data.</text>
</comment>
<reference evidence="1 2" key="1">
    <citation type="journal article" date="2013" name="Mar. Genomics">
        <title>Expression of sulfatases in Rhodopirellula baltica and the diversity of sulfatases in the genus Rhodopirellula.</title>
        <authorList>
            <person name="Wegner C.E."/>
            <person name="Richter-Heitmann T."/>
            <person name="Klindworth A."/>
            <person name="Klockow C."/>
            <person name="Richter M."/>
            <person name="Achstetter T."/>
            <person name="Glockner F.O."/>
            <person name="Harder J."/>
        </authorList>
    </citation>
    <scope>NUCLEOTIDE SEQUENCE [LARGE SCALE GENOMIC DNA]</scope>
    <source>
        <strain evidence="1 2">SM41</strain>
    </source>
</reference>
<proteinExistence type="predicted"/>
<dbReference type="EMBL" id="ANOH01000223">
    <property type="protein sequence ID" value="EMI55246.1"/>
    <property type="molecule type" value="Genomic_DNA"/>
</dbReference>
<keyword evidence="2" id="KW-1185">Reference proteome</keyword>
<dbReference type="Proteomes" id="UP000011885">
    <property type="component" value="Unassembled WGS sequence"/>
</dbReference>
<gene>
    <name evidence="1" type="ORF">RSSM_03280</name>
</gene>
<name>M5UBM7_9BACT</name>
<accession>M5UBM7</accession>
<dbReference type="PATRIC" id="fig|1263870.3.peg.3484"/>
<evidence type="ECO:0000313" key="2">
    <source>
        <dbReference type="Proteomes" id="UP000011885"/>
    </source>
</evidence>
<sequence>MFFRGGYGLDASPESIPMKRVAYKLTYRLHKFVDGPKDAEAHQFFAKALVDAHELKQPVKSQRKHEKTRRLSKV</sequence>
<organism evidence="1 2">
    <name type="scientific">Rhodopirellula sallentina SM41</name>
    <dbReference type="NCBI Taxonomy" id="1263870"/>
    <lineage>
        <taxon>Bacteria</taxon>
        <taxon>Pseudomonadati</taxon>
        <taxon>Planctomycetota</taxon>
        <taxon>Planctomycetia</taxon>
        <taxon>Pirellulales</taxon>
        <taxon>Pirellulaceae</taxon>
        <taxon>Rhodopirellula</taxon>
    </lineage>
</organism>
<protein>
    <submittedName>
        <fullName evidence="1">Uncharacterized protein</fullName>
    </submittedName>
</protein>
<dbReference type="AlphaFoldDB" id="M5UBM7"/>